<evidence type="ECO:0000313" key="2">
    <source>
        <dbReference type="Proteomes" id="UP000507470"/>
    </source>
</evidence>
<dbReference type="OrthoDB" id="6098292at2759"/>
<proteinExistence type="predicted"/>
<keyword evidence="2" id="KW-1185">Reference proteome</keyword>
<protein>
    <recommendedName>
        <fullName evidence="3">THBS2S</fullName>
    </recommendedName>
</protein>
<name>A0A6J8EU38_MYTCO</name>
<gene>
    <name evidence="1" type="ORF">MCOR_55330</name>
</gene>
<dbReference type="Proteomes" id="UP000507470">
    <property type="component" value="Unassembled WGS sequence"/>
</dbReference>
<dbReference type="EMBL" id="CACVKT020009775">
    <property type="protein sequence ID" value="CAC5423353.1"/>
    <property type="molecule type" value="Genomic_DNA"/>
</dbReference>
<evidence type="ECO:0008006" key="3">
    <source>
        <dbReference type="Google" id="ProtNLM"/>
    </source>
</evidence>
<sequence length="267" mass="30766">MGLSVPDEDATECSSTCGDDTERRFQQQINKTVICRNNETIDSNSCSREVCPGNGVHLGMRFSRTELYYLYYMSDDNTTLSNLNTDETSRRASARLSTYRGTISDSCVGHDDLIYYEVNYTYSIHTELTFFKTKDILEVGIAERSNVDKYIDAGSTASGWSFNMFYREEWFSNTKIVYINARHNGNSTTSQRLLTTYAGEELHGQLKIFINTRRKEFTVMHDDLKVYVFDEVKSNETLCPVFGVYNPNYVNVQLKILNSLNFSMYPW</sequence>
<dbReference type="AlphaFoldDB" id="A0A6J8EU38"/>
<evidence type="ECO:0000313" key="1">
    <source>
        <dbReference type="EMBL" id="CAC5423353.1"/>
    </source>
</evidence>
<reference evidence="1 2" key="1">
    <citation type="submission" date="2020-06" db="EMBL/GenBank/DDBJ databases">
        <authorList>
            <person name="Li R."/>
            <person name="Bekaert M."/>
        </authorList>
    </citation>
    <scope>NUCLEOTIDE SEQUENCE [LARGE SCALE GENOMIC DNA]</scope>
    <source>
        <strain evidence="2">wild</strain>
    </source>
</reference>
<accession>A0A6J8EU38</accession>
<organism evidence="1 2">
    <name type="scientific">Mytilus coruscus</name>
    <name type="common">Sea mussel</name>
    <dbReference type="NCBI Taxonomy" id="42192"/>
    <lineage>
        <taxon>Eukaryota</taxon>
        <taxon>Metazoa</taxon>
        <taxon>Spiralia</taxon>
        <taxon>Lophotrochozoa</taxon>
        <taxon>Mollusca</taxon>
        <taxon>Bivalvia</taxon>
        <taxon>Autobranchia</taxon>
        <taxon>Pteriomorphia</taxon>
        <taxon>Mytilida</taxon>
        <taxon>Mytiloidea</taxon>
        <taxon>Mytilidae</taxon>
        <taxon>Mytilinae</taxon>
        <taxon>Mytilus</taxon>
    </lineage>
</organism>